<evidence type="ECO:0000256" key="2">
    <source>
        <dbReference type="ARBA" id="ARBA00022692"/>
    </source>
</evidence>
<reference evidence="6 7" key="1">
    <citation type="submission" date="2015-11" db="EMBL/GenBank/DDBJ databases">
        <title>Evidence for parallel genomic evolution in an endosymbiosis of termite gut flagellates.</title>
        <authorList>
            <person name="Zheng H."/>
        </authorList>
    </citation>
    <scope>NUCLEOTIDE SEQUENCE [LARGE SCALE GENOMIC DNA]</scope>
    <source>
        <strain evidence="6 7">CET450</strain>
    </source>
</reference>
<keyword evidence="3 5" id="KW-1133">Transmembrane helix</keyword>
<dbReference type="AlphaFoldDB" id="A0A1E5ILP7"/>
<dbReference type="InterPro" id="IPR027469">
    <property type="entry name" value="Cation_efflux_TMD_sf"/>
</dbReference>
<organism evidence="6 7">
    <name type="scientific">Endomicrobium trichonymphae</name>
    <dbReference type="NCBI Taxonomy" id="1408204"/>
    <lineage>
        <taxon>Bacteria</taxon>
        <taxon>Pseudomonadati</taxon>
        <taxon>Elusimicrobiota</taxon>
        <taxon>Endomicrobiia</taxon>
        <taxon>Endomicrobiales</taxon>
        <taxon>Endomicrobiaceae</taxon>
        <taxon>Candidatus Endomicrobiellum</taxon>
    </lineage>
</organism>
<feature type="transmembrane region" description="Helical" evidence="5">
    <location>
        <begin position="148"/>
        <end position="168"/>
    </location>
</feature>
<keyword evidence="2 5" id="KW-0812">Transmembrane</keyword>
<evidence type="ECO:0000256" key="4">
    <source>
        <dbReference type="ARBA" id="ARBA00023136"/>
    </source>
</evidence>
<evidence type="ECO:0000256" key="5">
    <source>
        <dbReference type="SAM" id="Phobius"/>
    </source>
</evidence>
<accession>A0A1E5ILP7</accession>
<keyword evidence="4 5" id="KW-0472">Membrane</keyword>
<evidence type="ECO:0000313" key="7">
    <source>
        <dbReference type="Proteomes" id="UP000095237"/>
    </source>
</evidence>
<evidence type="ECO:0000256" key="1">
    <source>
        <dbReference type="ARBA" id="ARBA00004141"/>
    </source>
</evidence>
<feature type="transmembrane region" description="Helical" evidence="5">
    <location>
        <begin position="96"/>
        <end position="118"/>
    </location>
</feature>
<protein>
    <submittedName>
        <fullName evidence="6">Uncharacterized protein</fullName>
    </submittedName>
</protein>
<proteinExistence type="predicted"/>
<dbReference type="SUPFAM" id="SSF161111">
    <property type="entry name" value="Cation efflux protein transmembrane domain-like"/>
    <property type="match status" value="1"/>
</dbReference>
<feature type="transmembrane region" description="Helical" evidence="5">
    <location>
        <begin position="64"/>
        <end position="84"/>
    </location>
</feature>
<dbReference type="Proteomes" id="UP000095237">
    <property type="component" value="Unassembled WGS sequence"/>
</dbReference>
<name>A0A1E5ILP7_ENDTX</name>
<evidence type="ECO:0000256" key="3">
    <source>
        <dbReference type="ARBA" id="ARBA00022989"/>
    </source>
</evidence>
<comment type="subcellular location">
    <subcellularLocation>
        <location evidence="1">Membrane</location>
        <topology evidence="1">Multi-pass membrane protein</topology>
    </subcellularLocation>
</comment>
<evidence type="ECO:0000313" key="6">
    <source>
        <dbReference type="EMBL" id="OEG71394.1"/>
    </source>
</evidence>
<dbReference type="Gene3D" id="1.20.1510.10">
    <property type="entry name" value="Cation efflux protein transmembrane domain"/>
    <property type="match status" value="1"/>
</dbReference>
<feature type="transmembrane region" description="Helical" evidence="5">
    <location>
        <begin position="123"/>
        <end position="142"/>
    </location>
</feature>
<sequence>MKEPVRPFIVLSISLLLILLQTAGAFYSRSLALFAYAGLIISDAFSLLPKFANLNDTDEGFRKAQFISVILNASVLFILALIMVSRTLNAVTPHKIINIPLAEIITSIVFAGLVICFFIDGQFIFTALMSLLIITGFSVPVLKKPVLLDSYLSIFFAVLIMINSALLIRNSFKMLKNK</sequence>
<dbReference type="EMBL" id="LNVX01000218">
    <property type="protein sequence ID" value="OEG71394.1"/>
    <property type="molecule type" value="Genomic_DNA"/>
</dbReference>
<comment type="caution">
    <text evidence="6">The sequence shown here is derived from an EMBL/GenBank/DDBJ whole genome shotgun (WGS) entry which is preliminary data.</text>
</comment>
<feature type="transmembrane region" description="Helical" evidence="5">
    <location>
        <begin position="34"/>
        <end position="52"/>
    </location>
</feature>
<gene>
    <name evidence="6" type="ORF">ATZ36_14845</name>
</gene>
<keyword evidence="7" id="KW-1185">Reference proteome</keyword>
<dbReference type="GO" id="GO:0016020">
    <property type="term" value="C:membrane"/>
    <property type="evidence" value="ECO:0007669"/>
    <property type="project" value="UniProtKB-SubCell"/>
</dbReference>